<dbReference type="InterPro" id="IPR000281">
    <property type="entry name" value="HTH_RpiR"/>
</dbReference>
<gene>
    <name evidence="6" type="ORF">I6N95_16585</name>
</gene>
<keyword evidence="1" id="KW-0805">Transcription regulation</keyword>
<feature type="domain" description="SIS" evidence="5">
    <location>
        <begin position="109"/>
        <end position="254"/>
    </location>
</feature>
<evidence type="ECO:0000256" key="1">
    <source>
        <dbReference type="ARBA" id="ARBA00023015"/>
    </source>
</evidence>
<dbReference type="GO" id="GO:1901135">
    <property type="term" value="P:carbohydrate derivative metabolic process"/>
    <property type="evidence" value="ECO:0007669"/>
    <property type="project" value="InterPro"/>
</dbReference>
<dbReference type="SUPFAM" id="SSF46689">
    <property type="entry name" value="Homeodomain-like"/>
    <property type="match status" value="1"/>
</dbReference>
<accession>A0A940P7S6</accession>
<comment type="caution">
    <text evidence="6">The sequence shown here is derived from an EMBL/GenBank/DDBJ whole genome shotgun (WGS) entry which is preliminary data.</text>
</comment>
<dbReference type="Pfam" id="PF01380">
    <property type="entry name" value="SIS"/>
    <property type="match status" value="1"/>
</dbReference>
<dbReference type="CDD" id="cd05013">
    <property type="entry name" value="SIS_RpiR"/>
    <property type="match status" value="1"/>
</dbReference>
<evidence type="ECO:0000313" key="7">
    <source>
        <dbReference type="Proteomes" id="UP000674938"/>
    </source>
</evidence>
<dbReference type="Proteomes" id="UP000674938">
    <property type="component" value="Unassembled WGS sequence"/>
</dbReference>
<dbReference type="InterPro" id="IPR046348">
    <property type="entry name" value="SIS_dom_sf"/>
</dbReference>
<dbReference type="InterPro" id="IPR036388">
    <property type="entry name" value="WH-like_DNA-bd_sf"/>
</dbReference>
<dbReference type="Gene3D" id="3.40.50.10490">
    <property type="entry name" value="Glucose-6-phosphate isomerase like protein, domain 1"/>
    <property type="match status" value="1"/>
</dbReference>
<dbReference type="GO" id="GO:0003677">
    <property type="term" value="F:DNA binding"/>
    <property type="evidence" value="ECO:0007669"/>
    <property type="project" value="UniProtKB-KW"/>
</dbReference>
<dbReference type="AlphaFoldDB" id="A0A940P7S6"/>
<protein>
    <submittedName>
        <fullName evidence="6">MurR/RpiR family transcriptional regulator</fullName>
    </submittedName>
</protein>
<dbReference type="Pfam" id="PF01418">
    <property type="entry name" value="HTH_6"/>
    <property type="match status" value="1"/>
</dbReference>
<name>A0A940P7S6_9ENTE</name>
<dbReference type="RefSeq" id="WP_209529989.1">
    <property type="nucleotide sequence ID" value="NZ_JAEEGA010000011.1"/>
</dbReference>
<dbReference type="GO" id="GO:0097367">
    <property type="term" value="F:carbohydrate derivative binding"/>
    <property type="evidence" value="ECO:0007669"/>
    <property type="project" value="InterPro"/>
</dbReference>
<organism evidence="6 7">
    <name type="scientific">Vagococcus allomyrinae</name>
    <dbReference type="NCBI Taxonomy" id="2794353"/>
    <lineage>
        <taxon>Bacteria</taxon>
        <taxon>Bacillati</taxon>
        <taxon>Bacillota</taxon>
        <taxon>Bacilli</taxon>
        <taxon>Lactobacillales</taxon>
        <taxon>Enterococcaceae</taxon>
        <taxon>Vagococcus</taxon>
    </lineage>
</organism>
<dbReference type="InterPro" id="IPR035472">
    <property type="entry name" value="RpiR-like_SIS"/>
</dbReference>
<keyword evidence="7" id="KW-1185">Reference proteome</keyword>
<evidence type="ECO:0000313" key="6">
    <source>
        <dbReference type="EMBL" id="MBP1042635.1"/>
    </source>
</evidence>
<dbReference type="PANTHER" id="PTHR30514">
    <property type="entry name" value="GLUCOKINASE"/>
    <property type="match status" value="1"/>
</dbReference>
<feature type="domain" description="HTH rpiR-type" evidence="4">
    <location>
        <begin position="1"/>
        <end position="77"/>
    </location>
</feature>
<dbReference type="EMBL" id="JAEEGA010000011">
    <property type="protein sequence ID" value="MBP1042635.1"/>
    <property type="molecule type" value="Genomic_DNA"/>
</dbReference>
<dbReference type="PANTHER" id="PTHR30514:SF1">
    <property type="entry name" value="HTH-TYPE TRANSCRIPTIONAL REGULATOR HEXR-RELATED"/>
    <property type="match status" value="1"/>
</dbReference>
<dbReference type="PROSITE" id="PS51464">
    <property type="entry name" value="SIS"/>
    <property type="match status" value="1"/>
</dbReference>
<dbReference type="InterPro" id="IPR047640">
    <property type="entry name" value="RpiR-like"/>
</dbReference>
<sequence length="258" mass="29582">MGLNELINTYYGDLSDTDKYICEFILANKDLVGDMSIKEFSQKSLSSKSSVIRFAQKLGFTGYSELRNFVKWERGDGPIVSDTHYFLDQVLADTNALVSSIREENWDDVYQKIAESDKVFIISTGVTQQNQALEFERELLLTGKNVALIPGNQRSSEFRRMIEQLNDADIVFVLSLSGENTDLEGVINILNLKKVFLVSITNYKSNWLSKNCTYNLYARSTRSPVPSDWWLQTTSTFFVLIESFVFGYNDYLRKNKPE</sequence>
<evidence type="ECO:0000259" key="4">
    <source>
        <dbReference type="PROSITE" id="PS51071"/>
    </source>
</evidence>
<dbReference type="Gene3D" id="1.10.10.10">
    <property type="entry name" value="Winged helix-like DNA-binding domain superfamily/Winged helix DNA-binding domain"/>
    <property type="match status" value="1"/>
</dbReference>
<dbReference type="InterPro" id="IPR009057">
    <property type="entry name" value="Homeodomain-like_sf"/>
</dbReference>
<dbReference type="PROSITE" id="PS51071">
    <property type="entry name" value="HTH_RPIR"/>
    <property type="match status" value="1"/>
</dbReference>
<evidence type="ECO:0000256" key="3">
    <source>
        <dbReference type="ARBA" id="ARBA00023163"/>
    </source>
</evidence>
<dbReference type="SUPFAM" id="SSF53697">
    <property type="entry name" value="SIS domain"/>
    <property type="match status" value="1"/>
</dbReference>
<evidence type="ECO:0000259" key="5">
    <source>
        <dbReference type="PROSITE" id="PS51464"/>
    </source>
</evidence>
<dbReference type="GO" id="GO:0003700">
    <property type="term" value="F:DNA-binding transcription factor activity"/>
    <property type="evidence" value="ECO:0007669"/>
    <property type="project" value="InterPro"/>
</dbReference>
<keyword evidence="2" id="KW-0238">DNA-binding</keyword>
<keyword evidence="3" id="KW-0804">Transcription</keyword>
<evidence type="ECO:0000256" key="2">
    <source>
        <dbReference type="ARBA" id="ARBA00023125"/>
    </source>
</evidence>
<proteinExistence type="predicted"/>
<reference evidence="6" key="1">
    <citation type="submission" date="2020-12" db="EMBL/GenBank/DDBJ databases">
        <title>Vagococcus allomyrinae sp. nov. and Enterococcus lavae sp. nov., isolated from the larvae of Allomyrina dichotoma.</title>
        <authorList>
            <person name="Lee S.D."/>
        </authorList>
    </citation>
    <scope>NUCLEOTIDE SEQUENCE</scope>
    <source>
        <strain evidence="6">BWB3-3</strain>
    </source>
</reference>
<dbReference type="InterPro" id="IPR001347">
    <property type="entry name" value="SIS_dom"/>
</dbReference>